<accession>A0A7M1SWQ7</accession>
<evidence type="ECO:0000313" key="2">
    <source>
        <dbReference type="Proteomes" id="UP000593758"/>
    </source>
</evidence>
<dbReference type="EMBL" id="CP063169">
    <property type="protein sequence ID" value="QOR71985.1"/>
    <property type="molecule type" value="Genomic_DNA"/>
</dbReference>
<dbReference type="RefSeq" id="WP_193498633.1">
    <property type="nucleotide sequence ID" value="NZ_CP063169.1"/>
</dbReference>
<dbReference type="AlphaFoldDB" id="A0A7M1SWQ7"/>
<dbReference type="Pfam" id="PF19736">
    <property type="entry name" value="DUF6226"/>
    <property type="match status" value="1"/>
</dbReference>
<protein>
    <submittedName>
        <fullName evidence="1">Uncharacterized protein</fullName>
    </submittedName>
</protein>
<dbReference type="InterPro" id="IPR045773">
    <property type="entry name" value="DUF6226"/>
</dbReference>
<name>A0A7M1SWQ7_9MICO</name>
<dbReference type="KEGG" id="halt:IM660_06995"/>
<keyword evidence="2" id="KW-1185">Reference proteome</keyword>
<reference evidence="1 2" key="1">
    <citation type="submission" date="2020-10" db="EMBL/GenBank/DDBJ databases">
        <title>Haloactinobacterium sp. RN3S43, a bacterium isolated from saline soil.</title>
        <authorList>
            <person name="Sun J.-Q."/>
        </authorList>
    </citation>
    <scope>NUCLEOTIDE SEQUENCE [LARGE SCALE GENOMIC DNA]</scope>
    <source>
        <strain evidence="1 2">RN3S43</strain>
    </source>
</reference>
<dbReference type="Proteomes" id="UP000593758">
    <property type="component" value="Chromosome"/>
</dbReference>
<evidence type="ECO:0000313" key="1">
    <source>
        <dbReference type="EMBL" id="QOR71985.1"/>
    </source>
</evidence>
<gene>
    <name evidence="1" type="ORF">IM660_06995</name>
</gene>
<sequence>MSTYRRPPIDAPVFRDTDGQVIDYGNRWFDHPPEETYSVVTHPDRFAPLHAIGDALIAHLQENYDVETDEGEQTALDLLTSARAEVVRAVRIRPNDPACASLTFVFTAFPGIFLHAGLLHDFHLPVCGCDACDSTWSEEADALEHLVLAVAAGQYREGLGQDSSWVDIAVTYPGGASSGWSNAQDIPVARLRAAQPLLRTVSDGWAAWPRQTTA</sequence>
<organism evidence="1 2">
    <name type="scientific">Ruania alkalisoli</name>
    <dbReference type="NCBI Taxonomy" id="2779775"/>
    <lineage>
        <taxon>Bacteria</taxon>
        <taxon>Bacillati</taxon>
        <taxon>Actinomycetota</taxon>
        <taxon>Actinomycetes</taxon>
        <taxon>Micrococcales</taxon>
        <taxon>Ruaniaceae</taxon>
        <taxon>Ruania</taxon>
    </lineage>
</organism>
<proteinExistence type="predicted"/>